<dbReference type="InterPro" id="IPR054653">
    <property type="entry name" value="EpsI_type_B_pred"/>
</dbReference>
<dbReference type="Proteomes" id="UP000183107">
    <property type="component" value="Unassembled WGS sequence"/>
</dbReference>
<evidence type="ECO:0000256" key="1">
    <source>
        <dbReference type="SAM" id="SignalP"/>
    </source>
</evidence>
<keyword evidence="1" id="KW-0732">Signal</keyword>
<accession>A0A1I5BMW9</accession>
<evidence type="ECO:0000313" key="4">
    <source>
        <dbReference type="Proteomes" id="UP000183107"/>
    </source>
</evidence>
<dbReference type="STRING" id="1266925.GCA_000619905_01892"/>
<proteinExistence type="predicted"/>
<dbReference type="EMBL" id="FOVJ01000003">
    <property type="protein sequence ID" value="SFN75959.1"/>
    <property type="molecule type" value="Genomic_DNA"/>
</dbReference>
<sequence>MNLWFRNSVLLVLMLAASGLALALRPTQKIADQGPAIDLETMIPHAFGDWSEEQHNSVQMVDPQQQEMIEKIYTQTLSRTYINNHGYRIMLAIAYGDDQRDSMQMHYPEVCYPAQGFSLQSKQNGTLPTENGLIPVTRILTNLGQRNEPVTYWTTVGDLVFQGGVQKKLAEMRYGLKGKIPDGMLVRVSSIDGEATRAYEMQTRFIDQMLGVLTPEHRKKLDGMAQLN</sequence>
<dbReference type="RefSeq" id="WP_074796694.1">
    <property type="nucleotide sequence ID" value="NZ_FOVJ01000003.1"/>
</dbReference>
<protein>
    <submittedName>
        <fullName evidence="3">EpsI family protein</fullName>
    </submittedName>
</protein>
<dbReference type="OrthoDB" id="8583485at2"/>
<dbReference type="AlphaFoldDB" id="A0A1I5BMW9"/>
<dbReference type="NCBIfam" id="NF045609">
    <property type="entry name" value="EpsI_type_B"/>
    <property type="match status" value="1"/>
</dbReference>
<feature type="signal peptide" evidence="1">
    <location>
        <begin position="1"/>
        <end position="23"/>
    </location>
</feature>
<gene>
    <name evidence="3" type="ORF">SAMN05216386_1738</name>
</gene>
<evidence type="ECO:0000259" key="2">
    <source>
        <dbReference type="Pfam" id="PF11984"/>
    </source>
</evidence>
<dbReference type="NCBIfam" id="TIGR02914">
    <property type="entry name" value="EpsI_fam"/>
    <property type="match status" value="1"/>
</dbReference>
<organism evidence="3 4">
    <name type="scientific">Nitrosospira briensis</name>
    <dbReference type="NCBI Taxonomy" id="35799"/>
    <lineage>
        <taxon>Bacteria</taxon>
        <taxon>Pseudomonadati</taxon>
        <taxon>Pseudomonadota</taxon>
        <taxon>Betaproteobacteria</taxon>
        <taxon>Nitrosomonadales</taxon>
        <taxon>Nitrosomonadaceae</taxon>
        <taxon>Nitrosospira</taxon>
    </lineage>
</organism>
<name>A0A1I5BMW9_9PROT</name>
<reference evidence="4" key="1">
    <citation type="submission" date="2016-10" db="EMBL/GenBank/DDBJ databases">
        <authorList>
            <person name="Varghese N."/>
        </authorList>
    </citation>
    <scope>NUCLEOTIDE SEQUENCE [LARGE SCALE GENOMIC DNA]</scope>
    <source>
        <strain evidence="4">Nsp8</strain>
    </source>
</reference>
<feature type="domain" description="Methanolan biosynthesis EpsI" evidence="2">
    <location>
        <begin position="9"/>
        <end position="215"/>
    </location>
</feature>
<feature type="chain" id="PRO_5010286016" evidence="1">
    <location>
        <begin position="24"/>
        <end position="228"/>
    </location>
</feature>
<dbReference type="InterPro" id="IPR014263">
    <property type="entry name" value="Methanolan_biosynth_EpsI"/>
</dbReference>
<dbReference type="Pfam" id="PF11984">
    <property type="entry name" value="DUF3485"/>
    <property type="match status" value="1"/>
</dbReference>
<evidence type="ECO:0000313" key="3">
    <source>
        <dbReference type="EMBL" id="SFN75959.1"/>
    </source>
</evidence>
<keyword evidence="4" id="KW-1185">Reference proteome</keyword>